<dbReference type="HAMAP" id="MF_00178">
    <property type="entry name" value="Lumazine_synth"/>
    <property type="match status" value="1"/>
</dbReference>
<evidence type="ECO:0000313" key="7">
    <source>
        <dbReference type="EMBL" id="SUZ82386.1"/>
    </source>
</evidence>
<evidence type="ECO:0000256" key="4">
    <source>
        <dbReference type="ARBA" id="ARBA00022619"/>
    </source>
</evidence>
<organism evidence="7">
    <name type="scientific">marine metagenome</name>
    <dbReference type="NCBI Taxonomy" id="408172"/>
    <lineage>
        <taxon>unclassified sequences</taxon>
        <taxon>metagenomes</taxon>
        <taxon>ecological metagenomes</taxon>
    </lineage>
</organism>
<dbReference type="NCBIfam" id="TIGR00114">
    <property type="entry name" value="lumazine-synth"/>
    <property type="match status" value="1"/>
</dbReference>
<accession>A0A381QSN4</accession>
<name>A0A381QSN4_9ZZZZ</name>
<comment type="catalytic activity">
    <reaction evidence="6">
        <text>(2S)-2-hydroxy-3-oxobutyl phosphate + 5-amino-6-(D-ribitylamino)uracil = 6,7-dimethyl-8-(1-D-ribityl)lumazine + phosphate + 2 H2O + H(+)</text>
        <dbReference type="Rhea" id="RHEA:26152"/>
        <dbReference type="ChEBI" id="CHEBI:15377"/>
        <dbReference type="ChEBI" id="CHEBI:15378"/>
        <dbReference type="ChEBI" id="CHEBI:15934"/>
        <dbReference type="ChEBI" id="CHEBI:43474"/>
        <dbReference type="ChEBI" id="CHEBI:58201"/>
        <dbReference type="ChEBI" id="CHEBI:58830"/>
        <dbReference type="EC" id="2.5.1.78"/>
    </reaction>
</comment>
<dbReference type="CDD" id="cd09209">
    <property type="entry name" value="Lumazine_synthase-I"/>
    <property type="match status" value="1"/>
</dbReference>
<dbReference type="GO" id="GO:0000906">
    <property type="term" value="F:6,7-dimethyl-8-ribityllumazine synthase activity"/>
    <property type="evidence" value="ECO:0007669"/>
    <property type="project" value="UniProtKB-EC"/>
</dbReference>
<dbReference type="EC" id="2.5.1.78" evidence="3"/>
<dbReference type="InterPro" id="IPR036467">
    <property type="entry name" value="LS/RS_sf"/>
</dbReference>
<evidence type="ECO:0000256" key="5">
    <source>
        <dbReference type="ARBA" id="ARBA00022679"/>
    </source>
</evidence>
<dbReference type="SUPFAM" id="SSF52121">
    <property type="entry name" value="Lumazine synthase"/>
    <property type="match status" value="1"/>
</dbReference>
<proteinExistence type="inferred from homology"/>
<dbReference type="Pfam" id="PF00885">
    <property type="entry name" value="DMRL_synthase"/>
    <property type="match status" value="1"/>
</dbReference>
<dbReference type="UniPathway" id="UPA00275">
    <property type="reaction ID" value="UER00404"/>
</dbReference>
<reference evidence="7" key="1">
    <citation type="submission" date="2018-05" db="EMBL/GenBank/DDBJ databases">
        <authorList>
            <person name="Lanie J.A."/>
            <person name="Ng W.-L."/>
            <person name="Kazmierczak K.M."/>
            <person name="Andrzejewski T.M."/>
            <person name="Davidsen T.M."/>
            <person name="Wayne K.J."/>
            <person name="Tettelin H."/>
            <person name="Glass J.I."/>
            <person name="Rusch D."/>
            <person name="Podicherti R."/>
            <person name="Tsui H.-C.T."/>
            <person name="Winkler M.E."/>
        </authorList>
    </citation>
    <scope>NUCLEOTIDE SEQUENCE</scope>
</reference>
<protein>
    <recommendedName>
        <fullName evidence="3">6,7-dimethyl-8-ribityllumazine synthase</fullName>
        <ecNumber evidence="3">2.5.1.78</ecNumber>
    </recommendedName>
</protein>
<comment type="pathway">
    <text evidence="1">Cofactor biosynthesis; riboflavin biosynthesis; riboflavin from 2-hydroxy-3-oxobutyl phosphate and 5-amino-6-(D-ribitylamino)uracil: step 1/2.</text>
</comment>
<comment type="similarity">
    <text evidence="2">Belongs to the DMRL synthase family.</text>
</comment>
<evidence type="ECO:0000256" key="2">
    <source>
        <dbReference type="ARBA" id="ARBA00007424"/>
    </source>
</evidence>
<keyword evidence="5" id="KW-0808">Transferase</keyword>
<dbReference type="Gene3D" id="3.40.50.960">
    <property type="entry name" value="Lumazine/riboflavin synthase"/>
    <property type="match status" value="1"/>
</dbReference>
<keyword evidence="4" id="KW-0686">Riboflavin biosynthesis</keyword>
<dbReference type="PANTHER" id="PTHR21058">
    <property type="entry name" value="6,7-DIMETHYL-8-RIBITYLLUMAZINE SYNTHASE DMRL SYNTHASE LUMAZINE SYNTHASE"/>
    <property type="match status" value="1"/>
</dbReference>
<sequence>MLSRGSNNKNLKINNPEKLKITLVVSEWHSEITNKLFTGAKDSLIKNGVLDENIKRVNVPGSFELIYGCRIAQNDDQHAIIAIGCIVKGETPHFNFICNAVSTGIKDLNILYKTPVIFCVLTDNNIEQSHERSGGKHGNKGEDSAVAALKIISTLDK</sequence>
<evidence type="ECO:0000256" key="1">
    <source>
        <dbReference type="ARBA" id="ARBA00004917"/>
    </source>
</evidence>
<dbReference type="GO" id="GO:0009231">
    <property type="term" value="P:riboflavin biosynthetic process"/>
    <property type="evidence" value="ECO:0007669"/>
    <property type="project" value="UniProtKB-UniPathway"/>
</dbReference>
<dbReference type="AlphaFoldDB" id="A0A381QSN4"/>
<dbReference type="PANTHER" id="PTHR21058:SF0">
    <property type="entry name" value="6,7-DIMETHYL-8-RIBITYLLUMAZINE SYNTHASE"/>
    <property type="match status" value="1"/>
</dbReference>
<evidence type="ECO:0000256" key="6">
    <source>
        <dbReference type="ARBA" id="ARBA00048785"/>
    </source>
</evidence>
<dbReference type="EMBL" id="UINC01001505">
    <property type="protein sequence ID" value="SUZ82386.1"/>
    <property type="molecule type" value="Genomic_DNA"/>
</dbReference>
<dbReference type="GO" id="GO:0005829">
    <property type="term" value="C:cytosol"/>
    <property type="evidence" value="ECO:0007669"/>
    <property type="project" value="TreeGrafter"/>
</dbReference>
<evidence type="ECO:0000256" key="3">
    <source>
        <dbReference type="ARBA" id="ARBA00012664"/>
    </source>
</evidence>
<dbReference type="InterPro" id="IPR034964">
    <property type="entry name" value="LS"/>
</dbReference>
<gene>
    <name evidence="7" type="ORF">METZ01_LOCUS35240</name>
</gene>
<dbReference type="InterPro" id="IPR002180">
    <property type="entry name" value="LS/RS"/>
</dbReference>
<dbReference type="GO" id="GO:0009349">
    <property type="term" value="C:riboflavin synthase complex"/>
    <property type="evidence" value="ECO:0007669"/>
    <property type="project" value="InterPro"/>
</dbReference>